<accession>A0AAV9JFD0</accession>
<gene>
    <name evidence="1" type="ORF">LTR36_005262</name>
</gene>
<organism evidence="1 2">
    <name type="scientific">Oleoguttula mirabilis</name>
    <dbReference type="NCBI Taxonomy" id="1507867"/>
    <lineage>
        <taxon>Eukaryota</taxon>
        <taxon>Fungi</taxon>
        <taxon>Dikarya</taxon>
        <taxon>Ascomycota</taxon>
        <taxon>Pezizomycotina</taxon>
        <taxon>Dothideomycetes</taxon>
        <taxon>Dothideomycetidae</taxon>
        <taxon>Mycosphaerellales</taxon>
        <taxon>Teratosphaeriaceae</taxon>
        <taxon>Oleoguttula</taxon>
    </lineage>
</organism>
<sequence length="98" mass="10121">MGTYIVTIGEPFNGGAGCDGIFNAINAAIEGFQNPKGQWVSVGDDVDDVNTQLAIVALPAFEGPMNAALGKQYPAVASGFGCCLNCATPWSGSIPRRQ</sequence>
<name>A0AAV9JFD0_9PEZI</name>
<keyword evidence="2" id="KW-1185">Reference proteome</keyword>
<comment type="caution">
    <text evidence="1">The sequence shown here is derived from an EMBL/GenBank/DDBJ whole genome shotgun (WGS) entry which is preliminary data.</text>
</comment>
<reference evidence="1 2" key="1">
    <citation type="submission" date="2021-11" db="EMBL/GenBank/DDBJ databases">
        <title>Black yeast isolated from Biological Soil Crust.</title>
        <authorList>
            <person name="Kurbessoian T."/>
        </authorList>
    </citation>
    <scope>NUCLEOTIDE SEQUENCE [LARGE SCALE GENOMIC DNA]</scope>
    <source>
        <strain evidence="1 2">CCFEE 5522</strain>
    </source>
</reference>
<dbReference type="Proteomes" id="UP001324427">
    <property type="component" value="Unassembled WGS sequence"/>
</dbReference>
<protein>
    <submittedName>
        <fullName evidence="1">Uncharacterized protein</fullName>
    </submittedName>
</protein>
<evidence type="ECO:0000313" key="1">
    <source>
        <dbReference type="EMBL" id="KAK4543617.1"/>
    </source>
</evidence>
<dbReference type="EMBL" id="JAVFHQ010000030">
    <property type="protein sequence ID" value="KAK4543617.1"/>
    <property type="molecule type" value="Genomic_DNA"/>
</dbReference>
<dbReference type="AlphaFoldDB" id="A0AAV9JFD0"/>
<evidence type="ECO:0000313" key="2">
    <source>
        <dbReference type="Proteomes" id="UP001324427"/>
    </source>
</evidence>
<proteinExistence type="predicted"/>